<proteinExistence type="predicted"/>
<accession>A0ACB9VXN3</accession>
<gene>
    <name evidence="1" type="ORF">KUCAC02_026231</name>
</gene>
<keyword evidence="2" id="KW-1185">Reference proteome</keyword>
<organism evidence="1 2">
    <name type="scientific">Chaenocephalus aceratus</name>
    <name type="common">Blackfin icefish</name>
    <name type="synonym">Chaenichthys aceratus</name>
    <dbReference type="NCBI Taxonomy" id="36190"/>
    <lineage>
        <taxon>Eukaryota</taxon>
        <taxon>Metazoa</taxon>
        <taxon>Chordata</taxon>
        <taxon>Craniata</taxon>
        <taxon>Vertebrata</taxon>
        <taxon>Euteleostomi</taxon>
        <taxon>Actinopterygii</taxon>
        <taxon>Neopterygii</taxon>
        <taxon>Teleostei</taxon>
        <taxon>Neoteleostei</taxon>
        <taxon>Acanthomorphata</taxon>
        <taxon>Eupercaria</taxon>
        <taxon>Perciformes</taxon>
        <taxon>Notothenioidei</taxon>
        <taxon>Channichthyidae</taxon>
        <taxon>Chaenocephalus</taxon>
    </lineage>
</organism>
<dbReference type="EMBL" id="CM043799">
    <property type="protein sequence ID" value="KAI4804608.1"/>
    <property type="molecule type" value="Genomic_DNA"/>
</dbReference>
<evidence type="ECO:0000313" key="1">
    <source>
        <dbReference type="EMBL" id="KAI4804608.1"/>
    </source>
</evidence>
<name>A0ACB9VXN3_CHAAC</name>
<evidence type="ECO:0000313" key="2">
    <source>
        <dbReference type="Proteomes" id="UP001057452"/>
    </source>
</evidence>
<comment type="caution">
    <text evidence="1">The sequence shown here is derived from an EMBL/GenBank/DDBJ whole genome shotgun (WGS) entry which is preliminary data.</text>
</comment>
<reference evidence="1" key="1">
    <citation type="submission" date="2022-05" db="EMBL/GenBank/DDBJ databases">
        <title>Chromosome-level genome of Chaenocephalus aceratus.</title>
        <authorList>
            <person name="Park H."/>
        </authorList>
    </citation>
    <scope>NUCLEOTIDE SEQUENCE</scope>
    <source>
        <strain evidence="1">KU_202001</strain>
    </source>
</reference>
<sequence length="84" mass="9400">MTVTKHTLISAELHTSLSQLLLSNTLQQFVLGHTKLHFLYTHAALIIRSCNVCRGSEALCGREQTAVKCWTAATERVMCEAQQR</sequence>
<protein>
    <submittedName>
        <fullName evidence="1">Uncharacterized protein</fullName>
    </submittedName>
</protein>
<dbReference type="Proteomes" id="UP001057452">
    <property type="component" value="Chromosome 15"/>
</dbReference>